<dbReference type="InterPro" id="IPR038380">
    <property type="entry name" value="Ribosomal_bS21_sf"/>
</dbReference>
<dbReference type="PANTHER" id="PTHR21109:SF0">
    <property type="entry name" value="SMALL RIBOSOMAL SUBUNIT PROTEIN BS21M"/>
    <property type="match status" value="1"/>
</dbReference>
<proteinExistence type="inferred from homology"/>
<organism evidence="4">
    <name type="scientific">Xenopus tropicalis</name>
    <name type="common">Western clawed frog</name>
    <name type="synonym">Silurana tropicalis</name>
    <dbReference type="NCBI Taxonomy" id="8364"/>
    <lineage>
        <taxon>Eukaryota</taxon>
        <taxon>Metazoa</taxon>
        <taxon>Chordata</taxon>
        <taxon>Craniata</taxon>
        <taxon>Vertebrata</taxon>
        <taxon>Euteleostomi</taxon>
        <taxon>Amphibia</taxon>
        <taxon>Batrachia</taxon>
        <taxon>Anura</taxon>
        <taxon>Pipoidea</taxon>
        <taxon>Pipidae</taxon>
        <taxon>Xenopodinae</taxon>
        <taxon>Xenopus</taxon>
        <taxon>Silurana</taxon>
    </lineage>
</organism>
<keyword evidence="2" id="KW-0689">Ribosomal protein</keyword>
<dbReference type="FunCoup" id="A0A6I8RZ38">
    <property type="interactions" value="764"/>
</dbReference>
<comment type="similarity">
    <text evidence="1">Belongs to the bacterial ribosomal protein bS21 family.</text>
</comment>
<evidence type="ECO:0000256" key="1">
    <source>
        <dbReference type="ARBA" id="ARBA00006640"/>
    </source>
</evidence>
<dbReference type="InterPro" id="IPR001911">
    <property type="entry name" value="Ribosomal_bS21"/>
</dbReference>
<dbReference type="Gene3D" id="1.20.5.1150">
    <property type="entry name" value="Ribosomal protein S8"/>
    <property type="match status" value="1"/>
</dbReference>
<dbReference type="GO" id="GO:1990904">
    <property type="term" value="C:ribonucleoprotein complex"/>
    <property type="evidence" value="ECO:0007669"/>
    <property type="project" value="UniProtKB-KW"/>
</dbReference>
<name>A0A6I8RZ38_XENTR</name>
<dbReference type="GO" id="GO:0006412">
    <property type="term" value="P:translation"/>
    <property type="evidence" value="ECO:0007669"/>
    <property type="project" value="InterPro"/>
</dbReference>
<evidence type="ECO:0000256" key="3">
    <source>
        <dbReference type="ARBA" id="ARBA00023274"/>
    </source>
</evidence>
<dbReference type="PANTHER" id="PTHR21109">
    <property type="entry name" value="MITOCHONDRIAL 28S RIBOSOMAL PROTEIN S21"/>
    <property type="match status" value="1"/>
</dbReference>
<dbReference type="Xenbase" id="XB-GENE-1010108">
    <property type="gene designation" value="mrps21"/>
</dbReference>
<evidence type="ECO:0000313" key="4">
    <source>
        <dbReference type="Ensembl" id="ENSXETP00000089983"/>
    </source>
</evidence>
<accession>A0A6I8RZ38</accession>
<reference evidence="4" key="1">
    <citation type="journal article" date="2010" name="Science">
        <title>The genome of the Western clawed frog Xenopus tropicalis.</title>
        <authorList>
            <person name="Hellsten U."/>
            <person name="Harland R.M."/>
            <person name="Gilchrist M.J."/>
            <person name="Hendrix D."/>
            <person name="Jurka J."/>
            <person name="Kapitonov V."/>
            <person name="Ovcharenko I."/>
            <person name="Putnam N.H."/>
            <person name="Shu S."/>
            <person name="Taher L."/>
            <person name="Blitz I.L."/>
            <person name="Blumberg B."/>
            <person name="Dichmann D.S."/>
            <person name="Dubchak I."/>
            <person name="Amaya E."/>
            <person name="Detter J.C."/>
            <person name="Fletcher R."/>
            <person name="Gerhard D.S."/>
            <person name="Goodstein D."/>
            <person name="Graves T."/>
            <person name="Grigoriev I.V."/>
            <person name="Grimwood J."/>
            <person name="Kawashima T."/>
            <person name="Lindquist E."/>
            <person name="Lucas S.M."/>
            <person name="Mead P.E."/>
            <person name="Mitros T."/>
            <person name="Ogino H."/>
            <person name="Ohta Y."/>
            <person name="Poliakov A.V."/>
            <person name="Pollet N."/>
            <person name="Robert J."/>
            <person name="Salamov A."/>
            <person name="Sater A.K."/>
            <person name="Schmutz J."/>
            <person name="Terry A."/>
            <person name="Vize P.D."/>
            <person name="Warren W.C."/>
            <person name="Wells D."/>
            <person name="Wills A."/>
            <person name="Wilson R.K."/>
            <person name="Zimmerman L.B."/>
            <person name="Zorn A.M."/>
            <person name="Grainger R."/>
            <person name="Grammer T."/>
            <person name="Khokha M.K."/>
            <person name="Richardson P.M."/>
            <person name="Rokhsar D.S."/>
        </authorList>
    </citation>
    <scope>NUCLEOTIDE SEQUENCE [LARGE SCALE GENOMIC DNA]</scope>
    <source>
        <strain evidence="4">Nigerian</strain>
    </source>
</reference>
<dbReference type="Ensembl" id="ENSXETT00000071539">
    <property type="protein sequence ID" value="ENSXETP00000089983"/>
    <property type="gene ID" value="ENSXETG00000028038"/>
</dbReference>
<dbReference type="NCBIfam" id="TIGR00030">
    <property type="entry name" value="S21p"/>
    <property type="match status" value="1"/>
</dbReference>
<protein>
    <submittedName>
        <fullName evidence="4">Mitochondrial ribosomal protein S21</fullName>
    </submittedName>
</protein>
<dbReference type="InParanoid" id="A0A6I8RZ38"/>
<evidence type="ECO:0000256" key="2">
    <source>
        <dbReference type="ARBA" id="ARBA00022980"/>
    </source>
</evidence>
<sequence length="117" mass="13436">MGEQSIVGLAVLGTSWTCSVRGDNEITAAGMANHLKFIARTVMVPSGNVDMAYKMLNRILTVDGIVDEARRRRYYEKPCNKRRRENYENCRRIYNSEMAGKVSFLMRKNRQDPWPGC</sequence>
<dbReference type="GO" id="GO:0003735">
    <property type="term" value="F:structural constituent of ribosome"/>
    <property type="evidence" value="ECO:0007669"/>
    <property type="project" value="InterPro"/>
</dbReference>
<keyword evidence="3" id="KW-0687">Ribonucleoprotein</keyword>
<dbReference type="Bgee" id="ENSXETG00000028038">
    <property type="expression patterns" value="Expressed in heart and 13 other cell types or tissues"/>
</dbReference>
<dbReference type="GO" id="GO:0005840">
    <property type="term" value="C:ribosome"/>
    <property type="evidence" value="ECO:0007669"/>
    <property type="project" value="UniProtKB-KW"/>
</dbReference>
<dbReference type="AlphaFoldDB" id="A0A6I8RZ38"/>
<dbReference type="Pfam" id="PF01165">
    <property type="entry name" value="Ribosomal_S21"/>
    <property type="match status" value="1"/>
</dbReference>
<dbReference type="GeneTree" id="ENSGT00500000045038"/>
<gene>
    <name evidence="4" type="primary">mrps21</name>
</gene>
<reference evidence="4" key="2">
    <citation type="submission" date="2020-05" db="UniProtKB">
        <authorList>
            <consortium name="Ensembl"/>
        </authorList>
    </citation>
    <scope>IDENTIFICATION</scope>
</reference>